<keyword evidence="2" id="KW-1185">Reference proteome</keyword>
<evidence type="ECO:0000313" key="1">
    <source>
        <dbReference type="EMBL" id="KAF7404873.1"/>
    </source>
</evidence>
<organism evidence="1 2">
    <name type="scientific">Vespula vulgaris</name>
    <name type="common">Yellow jacket</name>
    <name type="synonym">Wasp</name>
    <dbReference type="NCBI Taxonomy" id="7454"/>
    <lineage>
        <taxon>Eukaryota</taxon>
        <taxon>Metazoa</taxon>
        <taxon>Ecdysozoa</taxon>
        <taxon>Arthropoda</taxon>
        <taxon>Hexapoda</taxon>
        <taxon>Insecta</taxon>
        <taxon>Pterygota</taxon>
        <taxon>Neoptera</taxon>
        <taxon>Endopterygota</taxon>
        <taxon>Hymenoptera</taxon>
        <taxon>Apocrita</taxon>
        <taxon>Aculeata</taxon>
        <taxon>Vespoidea</taxon>
        <taxon>Vespidae</taxon>
        <taxon>Vespinae</taxon>
        <taxon>Vespula</taxon>
    </lineage>
</organism>
<gene>
    <name evidence="1" type="ORF">HZH66_003779</name>
</gene>
<sequence>MRSIPTGEKKIEIITHRVNPTLISLNKGPWRLVNTVVVFTEPIKTENNARYSKYPCRSPVTQMHPCQTTITTIRAINGFACG</sequence>
<evidence type="ECO:0000313" key="2">
    <source>
        <dbReference type="Proteomes" id="UP000614350"/>
    </source>
</evidence>
<reference evidence="1" key="1">
    <citation type="journal article" date="2020" name="G3 (Bethesda)">
        <title>High-Quality Assemblies for Three Invasive Social Wasps from the &lt;i&gt;Vespula&lt;/i&gt; Genus.</title>
        <authorList>
            <person name="Harrop T.W.R."/>
            <person name="Guhlin J."/>
            <person name="McLaughlin G.M."/>
            <person name="Permina E."/>
            <person name="Stockwell P."/>
            <person name="Gilligan J."/>
            <person name="Le Lec M.F."/>
            <person name="Gruber M.A.M."/>
            <person name="Quinn O."/>
            <person name="Lovegrove M."/>
            <person name="Duncan E.J."/>
            <person name="Remnant E.J."/>
            <person name="Van Eeckhoven J."/>
            <person name="Graham B."/>
            <person name="Knapp R.A."/>
            <person name="Langford K.W."/>
            <person name="Kronenberg Z."/>
            <person name="Press M.O."/>
            <person name="Eacker S.M."/>
            <person name="Wilson-Rankin E.E."/>
            <person name="Purcell J."/>
            <person name="Lester P.J."/>
            <person name="Dearden P.K."/>
        </authorList>
    </citation>
    <scope>NUCLEOTIDE SEQUENCE</scope>
    <source>
        <strain evidence="1">Marl-1</strain>
    </source>
</reference>
<protein>
    <submittedName>
        <fullName evidence="1">Uncharacterized protein</fullName>
    </submittedName>
</protein>
<dbReference type="AlphaFoldDB" id="A0A834KDU2"/>
<comment type="caution">
    <text evidence="1">The sequence shown here is derived from an EMBL/GenBank/DDBJ whole genome shotgun (WGS) entry which is preliminary data.</text>
</comment>
<proteinExistence type="predicted"/>
<dbReference type="EMBL" id="JACSEA010000003">
    <property type="protein sequence ID" value="KAF7404873.1"/>
    <property type="molecule type" value="Genomic_DNA"/>
</dbReference>
<accession>A0A834KDU2</accession>
<name>A0A834KDU2_VESVU</name>
<dbReference type="Proteomes" id="UP000614350">
    <property type="component" value="Unassembled WGS sequence"/>
</dbReference>